<dbReference type="AlphaFoldDB" id="A0A859QN23"/>
<protein>
    <submittedName>
        <fullName evidence="2">DUF1236 domain-containing protein</fullName>
    </submittedName>
</protein>
<proteinExistence type="predicted"/>
<gene>
    <name evidence="2" type="ORF">FKV68_25580</name>
</gene>
<dbReference type="Pfam" id="PF13441">
    <property type="entry name" value="Gly-zipper_YMGG"/>
    <property type="match status" value="1"/>
</dbReference>
<dbReference type="RefSeq" id="WP_180943236.1">
    <property type="nucleotide sequence ID" value="NZ_CP041241.1"/>
</dbReference>
<name>A0A859QN23_9HYPH</name>
<accession>A0A859QN23</accession>
<keyword evidence="3" id="KW-1185">Reference proteome</keyword>
<keyword evidence="2" id="KW-0614">Plasmid</keyword>
<evidence type="ECO:0000259" key="1">
    <source>
        <dbReference type="Pfam" id="PF13441"/>
    </source>
</evidence>
<sequence>MSTKILLVPALAVGLMAAPAMANDNNDGAVTGAAGGAVTGAIVGGPVGAAVGGAVGLIAGAAISPPPQQVVTYVQQQPMADTVVVRERIAVGRPLPRTVALTPIPENPTYAYAVVNHQRVIVDPKTYTVVQVIR</sequence>
<dbReference type="KEGG" id="emx:FKV68_25580"/>
<dbReference type="Pfam" id="PF06823">
    <property type="entry name" value="DUF1236"/>
    <property type="match status" value="1"/>
</dbReference>
<dbReference type="Proteomes" id="UP000510721">
    <property type="component" value="Plasmid pEmeITTGR7c"/>
</dbReference>
<feature type="domain" description="YMGG-like Gly-zipper" evidence="1">
    <location>
        <begin position="27"/>
        <end position="63"/>
    </location>
</feature>
<evidence type="ECO:0000313" key="2">
    <source>
        <dbReference type="EMBL" id="QLL64775.1"/>
    </source>
</evidence>
<dbReference type="InterPro" id="IPR009642">
    <property type="entry name" value="DUF1236"/>
</dbReference>
<evidence type="ECO:0000313" key="3">
    <source>
        <dbReference type="Proteomes" id="UP000510721"/>
    </source>
</evidence>
<dbReference type="EMBL" id="CP041241">
    <property type="protein sequence ID" value="QLL64775.1"/>
    <property type="molecule type" value="Genomic_DNA"/>
</dbReference>
<organism evidence="2 3">
    <name type="scientific">Sinorhizobium mexicanum</name>
    <dbReference type="NCBI Taxonomy" id="375549"/>
    <lineage>
        <taxon>Bacteria</taxon>
        <taxon>Pseudomonadati</taxon>
        <taxon>Pseudomonadota</taxon>
        <taxon>Alphaproteobacteria</taxon>
        <taxon>Hyphomicrobiales</taxon>
        <taxon>Rhizobiaceae</taxon>
        <taxon>Sinorhizobium/Ensifer group</taxon>
        <taxon>Sinorhizobium</taxon>
    </lineage>
</organism>
<reference evidence="2 3" key="1">
    <citation type="submission" date="2019-06" db="EMBL/GenBank/DDBJ databases">
        <title>Complete genome sequence of Ensifer mexicanus ITTG R7 isolated from nodules of Acacia angustissima (Mill.) Kuntze.</title>
        <authorList>
            <person name="Rincon-Rosales R."/>
            <person name="Rogel M.A."/>
            <person name="Guerrero G."/>
            <person name="Rincon-Molina C.I."/>
            <person name="Lopez-Lopez A."/>
            <person name="Martinez-Romero E."/>
        </authorList>
    </citation>
    <scope>NUCLEOTIDE SEQUENCE [LARGE SCALE GENOMIC DNA]</scope>
    <source>
        <strain evidence="2 3">ITTG R7</strain>
        <plasmid evidence="3">pemeittgr7c</plasmid>
    </source>
</reference>
<geneLocation type="plasmid" evidence="3">
    <name>pemeittgr7c</name>
</geneLocation>
<dbReference type="InterPro" id="IPR027367">
    <property type="entry name" value="Gly-zipper_YMGG"/>
</dbReference>